<name>A0A9N9P790_9GLOM</name>
<sequence length="99" mass="10870">AFSLSPQSSIECSSHRAYGKIQKIPHVISKKNQIKGIVGSLISKLEISDMYLLGHCETHESQDLLINIVPVYDGIIGFCYRDTLFALLEGFEGAEGSNV</sequence>
<dbReference type="EMBL" id="CAJVPY010031539">
    <property type="protein sequence ID" value="CAG8796699.1"/>
    <property type="molecule type" value="Genomic_DNA"/>
</dbReference>
<protein>
    <submittedName>
        <fullName evidence="1">14480_t:CDS:1</fullName>
    </submittedName>
</protein>
<dbReference type="Proteomes" id="UP000789405">
    <property type="component" value="Unassembled WGS sequence"/>
</dbReference>
<accession>A0A9N9P790</accession>
<keyword evidence="2" id="KW-1185">Reference proteome</keyword>
<proteinExistence type="predicted"/>
<gene>
    <name evidence="1" type="ORF">DERYTH_LOCUS22536</name>
</gene>
<evidence type="ECO:0000313" key="2">
    <source>
        <dbReference type="Proteomes" id="UP000789405"/>
    </source>
</evidence>
<reference evidence="1" key="1">
    <citation type="submission" date="2021-06" db="EMBL/GenBank/DDBJ databases">
        <authorList>
            <person name="Kallberg Y."/>
            <person name="Tangrot J."/>
            <person name="Rosling A."/>
        </authorList>
    </citation>
    <scope>NUCLEOTIDE SEQUENCE</scope>
    <source>
        <strain evidence="1">MA453B</strain>
    </source>
</reference>
<comment type="caution">
    <text evidence="1">The sequence shown here is derived from an EMBL/GenBank/DDBJ whole genome shotgun (WGS) entry which is preliminary data.</text>
</comment>
<dbReference type="AlphaFoldDB" id="A0A9N9P790"/>
<organism evidence="1 2">
    <name type="scientific">Dentiscutata erythropus</name>
    <dbReference type="NCBI Taxonomy" id="1348616"/>
    <lineage>
        <taxon>Eukaryota</taxon>
        <taxon>Fungi</taxon>
        <taxon>Fungi incertae sedis</taxon>
        <taxon>Mucoromycota</taxon>
        <taxon>Glomeromycotina</taxon>
        <taxon>Glomeromycetes</taxon>
        <taxon>Diversisporales</taxon>
        <taxon>Gigasporaceae</taxon>
        <taxon>Dentiscutata</taxon>
    </lineage>
</organism>
<feature type="non-terminal residue" evidence="1">
    <location>
        <position position="99"/>
    </location>
</feature>
<evidence type="ECO:0000313" key="1">
    <source>
        <dbReference type="EMBL" id="CAG8796699.1"/>
    </source>
</evidence>